<evidence type="ECO:0000256" key="6">
    <source>
        <dbReference type="ARBA" id="ARBA00024238"/>
    </source>
</evidence>
<dbReference type="OrthoDB" id="433501at2759"/>
<keyword evidence="3" id="KW-0677">Repeat</keyword>
<protein>
    <recommendedName>
        <fullName evidence="6">U2 small nuclear ribonucleoprotein A'</fullName>
    </recommendedName>
</protein>
<sequence length="244" mass="27435">MLLTTELIANSLSYTNPLKERELDLRGHKIPAVENLGSARDHESIDFTDNDIDTLGNFPLSPRLHTLLCSRNRIRSIQSNLAKSLPNVTTLVLAQNNISELAELESLRDFARLTHVSLVDNPVTGRENYRYWILHLAPQIRFLDFQKVKDVERKRATELFGTAKEPNEQARSILASRSKNAGSFAPRLNGSAKQSQLKLTDQEKKSIETLIRSAKTLAEVQQLEKCLNEGRLPPGVSLDAMDHT</sequence>
<dbReference type="Gene3D" id="3.80.10.10">
    <property type="entry name" value="Ribonuclease Inhibitor"/>
    <property type="match status" value="1"/>
</dbReference>
<dbReference type="InterPro" id="IPR044640">
    <property type="entry name" value="RU2A"/>
</dbReference>
<keyword evidence="8" id="KW-1185">Reference proteome</keyword>
<evidence type="ECO:0000256" key="5">
    <source>
        <dbReference type="ARBA" id="ARBA00024196"/>
    </source>
</evidence>
<dbReference type="PANTHER" id="PTHR10552">
    <property type="entry name" value="U2 SMALL NUCLEAR RIBONUCLEOPROTEIN A"/>
    <property type="match status" value="1"/>
</dbReference>
<dbReference type="Pfam" id="PF14580">
    <property type="entry name" value="LRR_9"/>
    <property type="match status" value="1"/>
</dbReference>
<evidence type="ECO:0000256" key="4">
    <source>
        <dbReference type="ARBA" id="ARBA00023242"/>
    </source>
</evidence>
<evidence type="ECO:0000256" key="3">
    <source>
        <dbReference type="ARBA" id="ARBA00022737"/>
    </source>
</evidence>
<dbReference type="Proteomes" id="UP000503462">
    <property type="component" value="Chromosome 3"/>
</dbReference>
<dbReference type="InterPro" id="IPR001611">
    <property type="entry name" value="Leu-rich_rpt"/>
</dbReference>
<dbReference type="InterPro" id="IPR032675">
    <property type="entry name" value="LRR_dom_sf"/>
</dbReference>
<evidence type="ECO:0000313" key="7">
    <source>
        <dbReference type="EMBL" id="QIW98812.1"/>
    </source>
</evidence>
<evidence type="ECO:0000313" key="8">
    <source>
        <dbReference type="Proteomes" id="UP000503462"/>
    </source>
</evidence>
<evidence type="ECO:0000256" key="1">
    <source>
        <dbReference type="ARBA" id="ARBA00004123"/>
    </source>
</evidence>
<dbReference type="AlphaFoldDB" id="A0A6H0XVN6"/>
<keyword evidence="4" id="KW-0539">Nucleus</keyword>
<proteinExistence type="inferred from homology"/>
<evidence type="ECO:0000256" key="2">
    <source>
        <dbReference type="ARBA" id="ARBA00022614"/>
    </source>
</evidence>
<dbReference type="EMBL" id="CP051141">
    <property type="protein sequence ID" value="QIW98812.1"/>
    <property type="molecule type" value="Genomic_DNA"/>
</dbReference>
<dbReference type="GO" id="GO:0005686">
    <property type="term" value="C:U2 snRNP"/>
    <property type="evidence" value="ECO:0007669"/>
    <property type="project" value="TreeGrafter"/>
</dbReference>
<name>A0A6H0XVN6_9PEZI</name>
<dbReference type="GO" id="GO:0030620">
    <property type="term" value="F:U2 snRNA binding"/>
    <property type="evidence" value="ECO:0007669"/>
    <property type="project" value="InterPro"/>
</dbReference>
<dbReference type="GO" id="GO:0000398">
    <property type="term" value="P:mRNA splicing, via spliceosome"/>
    <property type="evidence" value="ECO:0007669"/>
    <property type="project" value="InterPro"/>
</dbReference>
<comment type="similarity">
    <text evidence="5">Belongs to the U2 small nuclear ribonucleoprotein A family.</text>
</comment>
<dbReference type="PANTHER" id="PTHR10552:SF6">
    <property type="entry name" value="U2 SMALL NUCLEAR RIBONUCLEOPROTEIN A"/>
    <property type="match status" value="1"/>
</dbReference>
<dbReference type="SUPFAM" id="SSF52058">
    <property type="entry name" value="L domain-like"/>
    <property type="match status" value="1"/>
</dbReference>
<comment type="subcellular location">
    <subcellularLocation>
        <location evidence="1">Nucleus</location>
    </subcellularLocation>
</comment>
<organism evidence="7 8">
    <name type="scientific">Peltaster fructicola</name>
    <dbReference type="NCBI Taxonomy" id="286661"/>
    <lineage>
        <taxon>Eukaryota</taxon>
        <taxon>Fungi</taxon>
        <taxon>Dikarya</taxon>
        <taxon>Ascomycota</taxon>
        <taxon>Pezizomycotina</taxon>
        <taxon>Dothideomycetes</taxon>
        <taxon>Dothideomycetes incertae sedis</taxon>
        <taxon>Peltaster</taxon>
    </lineage>
</organism>
<dbReference type="PROSITE" id="PS51450">
    <property type="entry name" value="LRR"/>
    <property type="match status" value="1"/>
</dbReference>
<keyword evidence="2" id="KW-0433">Leucine-rich repeat</keyword>
<gene>
    <name evidence="7" type="ORF">AMS68_004330</name>
</gene>
<reference evidence="7 8" key="1">
    <citation type="journal article" date="2016" name="Sci. Rep.">
        <title>Peltaster fructicola genome reveals evolution from an invasive phytopathogen to an ectophytic parasite.</title>
        <authorList>
            <person name="Xu C."/>
            <person name="Chen H."/>
            <person name="Gleason M.L."/>
            <person name="Xu J.R."/>
            <person name="Liu H."/>
            <person name="Zhang R."/>
            <person name="Sun G."/>
        </authorList>
    </citation>
    <scope>NUCLEOTIDE SEQUENCE [LARGE SCALE GENOMIC DNA]</scope>
    <source>
        <strain evidence="7 8">LNHT1506</strain>
    </source>
</reference>
<accession>A0A6H0XVN6</accession>
<dbReference type="FunFam" id="3.80.10.10:FF:000026">
    <property type="entry name" value="U2 small nuclear ribonucleoprotein A"/>
    <property type="match status" value="1"/>
</dbReference>